<dbReference type="Pfam" id="PF00931">
    <property type="entry name" value="NB-ARC"/>
    <property type="match status" value="1"/>
</dbReference>
<accession>A0A7N2LM41</accession>
<feature type="coiled-coil region" evidence="4">
    <location>
        <begin position="98"/>
        <end position="125"/>
    </location>
</feature>
<dbReference type="InterPro" id="IPR036388">
    <property type="entry name" value="WH-like_DNA-bd_sf"/>
</dbReference>
<evidence type="ECO:0000259" key="7">
    <source>
        <dbReference type="Pfam" id="PF23559"/>
    </source>
</evidence>
<evidence type="ECO:0000256" key="2">
    <source>
        <dbReference type="ARBA" id="ARBA00022741"/>
    </source>
</evidence>
<dbReference type="Gene3D" id="1.10.10.10">
    <property type="entry name" value="Winged helix-like DNA-binding domain superfamily/Winged helix DNA-binding domain"/>
    <property type="match status" value="1"/>
</dbReference>
<reference evidence="9 10" key="1">
    <citation type="journal article" date="2016" name="G3 (Bethesda)">
        <title>First Draft Assembly and Annotation of the Genome of a California Endemic Oak Quercus lobata Nee (Fagaceae).</title>
        <authorList>
            <person name="Sork V.L."/>
            <person name="Fitz-Gibbon S.T."/>
            <person name="Puiu D."/>
            <person name="Crepeau M."/>
            <person name="Gugger P.F."/>
            <person name="Sherman R."/>
            <person name="Stevens K."/>
            <person name="Langley C.H."/>
            <person name="Pellegrini M."/>
            <person name="Salzberg S.L."/>
        </authorList>
    </citation>
    <scope>NUCLEOTIDE SEQUENCE [LARGE SCALE GENOMIC DNA]</scope>
    <source>
        <strain evidence="9 10">cv. SW786</strain>
    </source>
</reference>
<dbReference type="FunFam" id="1.10.10.10:FF:000322">
    <property type="entry name" value="Probable disease resistance protein At1g63360"/>
    <property type="match status" value="1"/>
</dbReference>
<dbReference type="Gene3D" id="1.20.5.4130">
    <property type="match status" value="1"/>
</dbReference>
<dbReference type="InterPro" id="IPR038005">
    <property type="entry name" value="RX-like_CC"/>
</dbReference>
<keyword evidence="10" id="KW-1185">Reference proteome</keyword>
<reference evidence="9" key="2">
    <citation type="submission" date="2021-01" db="UniProtKB">
        <authorList>
            <consortium name="EnsemblPlants"/>
        </authorList>
    </citation>
    <scope>IDENTIFICATION</scope>
</reference>
<dbReference type="SUPFAM" id="SSF52540">
    <property type="entry name" value="P-loop containing nucleoside triphosphate hydrolases"/>
    <property type="match status" value="1"/>
</dbReference>
<proteinExistence type="predicted"/>
<evidence type="ECO:0000259" key="8">
    <source>
        <dbReference type="Pfam" id="PF23598"/>
    </source>
</evidence>
<dbReference type="Pfam" id="PF18052">
    <property type="entry name" value="Rx_N"/>
    <property type="match status" value="1"/>
</dbReference>
<feature type="domain" description="Disease resistance N-terminal" evidence="6">
    <location>
        <begin position="5"/>
        <end position="94"/>
    </location>
</feature>
<dbReference type="InterPro" id="IPR042197">
    <property type="entry name" value="Apaf_helical"/>
</dbReference>
<dbReference type="EMBL" id="LRBV02000005">
    <property type="status" value="NOT_ANNOTATED_CDS"/>
    <property type="molecule type" value="Genomic_DNA"/>
</dbReference>
<dbReference type="CDD" id="cd14798">
    <property type="entry name" value="RX-CC_like"/>
    <property type="match status" value="1"/>
</dbReference>
<dbReference type="PANTHER" id="PTHR23155">
    <property type="entry name" value="DISEASE RESISTANCE PROTEIN RP"/>
    <property type="match status" value="1"/>
</dbReference>
<dbReference type="Gene3D" id="3.80.10.10">
    <property type="entry name" value="Ribonuclease Inhibitor"/>
    <property type="match status" value="1"/>
</dbReference>
<evidence type="ECO:0000313" key="10">
    <source>
        <dbReference type="Proteomes" id="UP000594261"/>
    </source>
</evidence>
<sequence>MADSAVTFLLQYLPQLLIREANYLAGVKGLVESVLRQLKLINAFLMDSEGKRNEHEIVKEIVRQIRDVAHKAEDVIDLYVDKAAKQKRRSKMGKAVHFINHKAELHDIRNQIEGINQEIEKIYKDRETFNIIRSEEEASMEARAAKELHNRRRYVEEDDVVGFVHGSSMLVKQLTEGKQELDVSSIIGMGGLGKTTLAKKVYNNVSIKSHFNCRAWVYVSQDFKCKEMLIEIFRSAMQTSESKFHPTLLGEQSDRKLEEYSEKELKDNLESYLRGKKYLIVMDDVWNEEVWDEVKTAFPDNVNGSRILITSREKEVASCARRGTLPYHLPFLNGEESWELLRKKVFRGEECPPELVNLGKQIAESCDGLPLSIVVMGGLLANKDRRTQTWEKYNRDPNRYLTDDKKKCKDILALSYTHLPRYLKPCFLYFGVYPEDYEIPVRQLIQLWIAEGFIEVTRNSTLEDVAEDYLENLIDRSLIQVASRRTDGGVKTCRIHDLLRDLCISESKEDKLSILGSTPLSFSSNSSDPSIRSLLFFHQDSFKKEHWKWVRKNFKLIRVLNIGRAVLYSIPNNVEKFFHLKYLRLEIEASDVIPDCICNLPSLETLDARRCTQKFLPTEIWKLQRLRILYLLGPVTIPAPVDTDVEALRCLQVLSTIVVDAQTASFIIQGKFPNLRKLGICYTLRNAAKVRPQEALASLHHLRHLENLKILLCRELPASPDSFPLTITKITLVDADLNVLIVLGNLPKLRILKLEDTCENNNQSLRLIAGSFPKLEVLKLDHLSIKEWKLGRGAMPSLRHLVIKKCRWLTILPQQELCGMTSLRDVEVLWTTFKLTGMLQELQKNIEFKLQIYPPTNDHYYREDLPNWHSW</sequence>
<dbReference type="PRINTS" id="PR00364">
    <property type="entry name" value="DISEASERSIST"/>
</dbReference>
<organism evidence="9 10">
    <name type="scientific">Quercus lobata</name>
    <name type="common">Valley oak</name>
    <dbReference type="NCBI Taxonomy" id="97700"/>
    <lineage>
        <taxon>Eukaryota</taxon>
        <taxon>Viridiplantae</taxon>
        <taxon>Streptophyta</taxon>
        <taxon>Embryophyta</taxon>
        <taxon>Tracheophyta</taxon>
        <taxon>Spermatophyta</taxon>
        <taxon>Magnoliopsida</taxon>
        <taxon>eudicotyledons</taxon>
        <taxon>Gunneridae</taxon>
        <taxon>Pentapetalae</taxon>
        <taxon>rosids</taxon>
        <taxon>fabids</taxon>
        <taxon>Fagales</taxon>
        <taxon>Fagaceae</taxon>
        <taxon>Quercus</taxon>
    </lineage>
</organism>
<feature type="domain" description="Disease resistance R13L4/SHOC-2-like LRR" evidence="8">
    <location>
        <begin position="531"/>
        <end position="714"/>
    </location>
</feature>
<dbReference type="Gramene" id="QL05p000148:mrna">
    <property type="protein sequence ID" value="QL05p000148:mrna"/>
    <property type="gene ID" value="QL05p000148"/>
</dbReference>
<dbReference type="EnsemblPlants" id="QL05p000148:mrna">
    <property type="protein sequence ID" value="QL05p000148:mrna"/>
    <property type="gene ID" value="QL05p000148"/>
</dbReference>
<dbReference type="Gene3D" id="3.40.50.300">
    <property type="entry name" value="P-loop containing nucleotide triphosphate hydrolases"/>
    <property type="match status" value="1"/>
</dbReference>
<keyword evidence="3" id="KW-0611">Plant defense</keyword>
<dbReference type="InterPro" id="IPR002182">
    <property type="entry name" value="NB-ARC"/>
</dbReference>
<dbReference type="Proteomes" id="UP000594261">
    <property type="component" value="Chromosome 5"/>
</dbReference>
<evidence type="ECO:0000256" key="1">
    <source>
        <dbReference type="ARBA" id="ARBA00022737"/>
    </source>
</evidence>
<protein>
    <submittedName>
        <fullName evidence="9">Uncharacterized protein</fullName>
    </submittedName>
</protein>
<dbReference type="OMA" id="NERNCKQ"/>
<dbReference type="SUPFAM" id="SSF52058">
    <property type="entry name" value="L domain-like"/>
    <property type="match status" value="1"/>
</dbReference>
<dbReference type="InterPro" id="IPR058922">
    <property type="entry name" value="WHD_DRP"/>
</dbReference>
<dbReference type="InterPro" id="IPR027417">
    <property type="entry name" value="P-loop_NTPase"/>
</dbReference>
<dbReference type="InterPro" id="IPR032675">
    <property type="entry name" value="LRR_dom_sf"/>
</dbReference>
<dbReference type="InterPro" id="IPR044974">
    <property type="entry name" value="Disease_R_plants"/>
</dbReference>
<dbReference type="GO" id="GO:0098542">
    <property type="term" value="P:defense response to other organism"/>
    <property type="evidence" value="ECO:0007669"/>
    <property type="project" value="TreeGrafter"/>
</dbReference>
<dbReference type="Pfam" id="PF23559">
    <property type="entry name" value="WHD_DRP"/>
    <property type="match status" value="1"/>
</dbReference>
<dbReference type="AlphaFoldDB" id="A0A7N2LM41"/>
<evidence type="ECO:0000259" key="6">
    <source>
        <dbReference type="Pfam" id="PF18052"/>
    </source>
</evidence>
<name>A0A7N2LM41_QUELO</name>
<keyword evidence="2" id="KW-0547">Nucleotide-binding</keyword>
<dbReference type="Pfam" id="PF23598">
    <property type="entry name" value="LRR_14"/>
    <property type="match status" value="1"/>
</dbReference>
<dbReference type="Gene3D" id="1.10.8.430">
    <property type="entry name" value="Helical domain of apoptotic protease-activating factors"/>
    <property type="match status" value="1"/>
</dbReference>
<dbReference type="InParanoid" id="A0A7N2LM41"/>
<feature type="domain" description="Disease resistance protein winged helix" evidence="7">
    <location>
        <begin position="432"/>
        <end position="503"/>
    </location>
</feature>
<dbReference type="FunFam" id="3.40.50.300:FF:001091">
    <property type="entry name" value="Probable disease resistance protein At1g61300"/>
    <property type="match status" value="1"/>
</dbReference>
<keyword evidence="4" id="KW-0175">Coiled coil</keyword>
<dbReference type="PANTHER" id="PTHR23155:SF1193">
    <property type="entry name" value="DISEASE RESISTANCE PROTEIN RPP13-RELATED"/>
    <property type="match status" value="1"/>
</dbReference>
<dbReference type="InterPro" id="IPR041118">
    <property type="entry name" value="Rx_N"/>
</dbReference>
<dbReference type="GO" id="GO:0043531">
    <property type="term" value="F:ADP binding"/>
    <property type="evidence" value="ECO:0007669"/>
    <property type="project" value="InterPro"/>
</dbReference>
<evidence type="ECO:0000259" key="5">
    <source>
        <dbReference type="Pfam" id="PF00931"/>
    </source>
</evidence>
<feature type="domain" description="NB-ARC" evidence="5">
    <location>
        <begin position="170"/>
        <end position="349"/>
    </location>
</feature>
<evidence type="ECO:0000256" key="3">
    <source>
        <dbReference type="ARBA" id="ARBA00022821"/>
    </source>
</evidence>
<evidence type="ECO:0000256" key="4">
    <source>
        <dbReference type="SAM" id="Coils"/>
    </source>
</evidence>
<keyword evidence="1" id="KW-0677">Repeat</keyword>
<dbReference type="InterPro" id="IPR055414">
    <property type="entry name" value="LRR_R13L4/SHOC2-like"/>
</dbReference>
<evidence type="ECO:0000313" key="9">
    <source>
        <dbReference type="EnsemblPlants" id="QL05p000148:mrna"/>
    </source>
</evidence>